<dbReference type="SUPFAM" id="SSF54160">
    <property type="entry name" value="Chromo domain-like"/>
    <property type="match status" value="1"/>
</dbReference>
<feature type="compositionally biased region" description="Polar residues" evidence="11">
    <location>
        <begin position="301"/>
        <end position="313"/>
    </location>
</feature>
<protein>
    <recommendedName>
        <fullName evidence="10">Cytosine-specific methyltransferase</fullName>
        <ecNumber evidence="10">2.1.1.37</ecNumber>
    </recommendedName>
</protein>
<evidence type="ECO:0000256" key="7">
    <source>
        <dbReference type="ARBA" id="ARBA00047422"/>
    </source>
</evidence>
<dbReference type="SMART" id="SM00439">
    <property type="entry name" value="BAH"/>
    <property type="match status" value="1"/>
</dbReference>
<dbReference type="EC" id="2.1.1.37" evidence="10"/>
<dbReference type="PANTHER" id="PTHR10629:SF50">
    <property type="entry name" value="DNA (CYTOSINE-5)-METHYLTRANSFERASE CMT3"/>
    <property type="match status" value="1"/>
</dbReference>
<dbReference type="GO" id="GO:0003677">
    <property type="term" value="F:DNA binding"/>
    <property type="evidence" value="ECO:0007669"/>
    <property type="project" value="UniProtKB-KW"/>
</dbReference>
<dbReference type="SUPFAM" id="SSF53335">
    <property type="entry name" value="S-adenosyl-L-methionine-dependent methyltransferases"/>
    <property type="match status" value="1"/>
</dbReference>
<keyword evidence="3 8" id="KW-0808">Transferase</keyword>
<proteinExistence type="inferred from homology"/>
<dbReference type="InterPro" id="IPR018117">
    <property type="entry name" value="C5_DNA_meth_AS"/>
</dbReference>
<dbReference type="Proteomes" id="UP000239757">
    <property type="component" value="Unassembled WGS sequence"/>
</dbReference>
<evidence type="ECO:0000313" key="14">
    <source>
        <dbReference type="EMBL" id="PPR86860.1"/>
    </source>
</evidence>
<feature type="active site" evidence="8">
    <location>
        <position position="434"/>
    </location>
</feature>
<dbReference type="InterPro" id="IPR043151">
    <property type="entry name" value="BAH_sf"/>
</dbReference>
<evidence type="ECO:0000256" key="4">
    <source>
        <dbReference type="ARBA" id="ARBA00022691"/>
    </source>
</evidence>
<dbReference type="InterPro" id="IPR000953">
    <property type="entry name" value="Chromo/chromo_shadow_dom"/>
</dbReference>
<dbReference type="Pfam" id="PF01426">
    <property type="entry name" value="BAH"/>
    <property type="match status" value="1"/>
</dbReference>
<evidence type="ECO:0000256" key="3">
    <source>
        <dbReference type="ARBA" id="ARBA00022679"/>
    </source>
</evidence>
<keyword evidence="4 8" id="KW-0949">S-adenosyl-L-methionine</keyword>
<dbReference type="GO" id="GO:0005634">
    <property type="term" value="C:nucleus"/>
    <property type="evidence" value="ECO:0007669"/>
    <property type="project" value="UniProtKB-SubCell"/>
</dbReference>
<dbReference type="PANTHER" id="PTHR10629">
    <property type="entry name" value="CYTOSINE-SPECIFIC METHYLTRANSFERASE"/>
    <property type="match status" value="1"/>
</dbReference>
<dbReference type="Gene3D" id="3.40.50.150">
    <property type="entry name" value="Vaccinia Virus protein VP39"/>
    <property type="match status" value="2"/>
</dbReference>
<name>A0A2P5W6W9_GOSBA</name>
<dbReference type="PRINTS" id="PR00105">
    <property type="entry name" value="C5METTRFRASE"/>
</dbReference>
<accession>A0A2P5W6W9</accession>
<organism evidence="14 15">
    <name type="scientific">Gossypium barbadense</name>
    <name type="common">Sea Island cotton</name>
    <name type="synonym">Hibiscus barbadensis</name>
    <dbReference type="NCBI Taxonomy" id="3634"/>
    <lineage>
        <taxon>Eukaryota</taxon>
        <taxon>Viridiplantae</taxon>
        <taxon>Streptophyta</taxon>
        <taxon>Embryophyta</taxon>
        <taxon>Tracheophyta</taxon>
        <taxon>Spermatophyta</taxon>
        <taxon>Magnoliopsida</taxon>
        <taxon>eudicotyledons</taxon>
        <taxon>Gunneridae</taxon>
        <taxon>Pentapetalae</taxon>
        <taxon>rosids</taxon>
        <taxon>malvids</taxon>
        <taxon>Malvales</taxon>
        <taxon>Malvaceae</taxon>
        <taxon>Malvoideae</taxon>
        <taxon>Gossypium</taxon>
    </lineage>
</organism>
<reference evidence="14 15" key="1">
    <citation type="submission" date="2015-01" db="EMBL/GenBank/DDBJ databases">
        <title>Genome of allotetraploid Gossypium barbadense reveals genomic plasticity and fiber elongation in cotton evolution.</title>
        <authorList>
            <person name="Chen X."/>
            <person name="Liu X."/>
            <person name="Zhao B."/>
            <person name="Zheng H."/>
            <person name="Hu Y."/>
            <person name="Lu G."/>
            <person name="Yang C."/>
            <person name="Chen J."/>
            <person name="Shan C."/>
            <person name="Zhang L."/>
            <person name="Zhou Y."/>
            <person name="Wang L."/>
            <person name="Guo W."/>
            <person name="Bai Y."/>
            <person name="Ruan J."/>
            <person name="Shangguan X."/>
            <person name="Mao Y."/>
            <person name="Jiang J."/>
            <person name="Zhu Y."/>
            <person name="Lei J."/>
            <person name="Kang H."/>
            <person name="Chen S."/>
            <person name="He X."/>
            <person name="Wang R."/>
            <person name="Wang Y."/>
            <person name="Chen J."/>
            <person name="Wang L."/>
            <person name="Yu S."/>
            <person name="Wang B."/>
            <person name="Wei J."/>
            <person name="Song S."/>
            <person name="Lu X."/>
            <person name="Gao Z."/>
            <person name="Gu W."/>
            <person name="Deng X."/>
            <person name="Ma D."/>
            <person name="Wang S."/>
            <person name="Liang W."/>
            <person name="Fang L."/>
            <person name="Cai C."/>
            <person name="Zhu X."/>
            <person name="Zhou B."/>
            <person name="Zhang Y."/>
            <person name="Chen Z."/>
            <person name="Xu S."/>
            <person name="Zhu R."/>
            <person name="Wang S."/>
            <person name="Zhang T."/>
            <person name="Zhao G."/>
        </authorList>
    </citation>
    <scope>NUCLEOTIDE SEQUENCE [LARGE SCALE GENOMIC DNA]</scope>
    <source>
        <strain evidence="15">cv. Xinhai21</strain>
        <tissue evidence="14">Leaf</tissue>
    </source>
</reference>
<evidence type="ECO:0000256" key="8">
    <source>
        <dbReference type="PROSITE-ProRule" id="PRU01016"/>
    </source>
</evidence>
<feature type="domain" description="BAH" evidence="13">
    <location>
        <begin position="177"/>
        <end position="296"/>
    </location>
</feature>
<evidence type="ECO:0000259" key="12">
    <source>
        <dbReference type="PROSITE" id="PS50013"/>
    </source>
</evidence>
<dbReference type="InterPro" id="IPR029063">
    <property type="entry name" value="SAM-dependent_MTases_sf"/>
</dbReference>
<dbReference type="Pfam" id="PF00145">
    <property type="entry name" value="DNA_methylase"/>
    <property type="match status" value="1"/>
</dbReference>
<feature type="region of interest" description="Disordered" evidence="11">
    <location>
        <begin position="762"/>
        <end position="783"/>
    </location>
</feature>
<dbReference type="InterPro" id="IPR016197">
    <property type="entry name" value="Chromo-like_dom_sf"/>
</dbReference>
<dbReference type="GO" id="GO:0044027">
    <property type="term" value="P:negative regulation of gene expression via chromosomal CpG island methylation"/>
    <property type="evidence" value="ECO:0007669"/>
    <property type="project" value="TreeGrafter"/>
</dbReference>
<dbReference type="AlphaFoldDB" id="A0A2P5W6W9"/>
<keyword evidence="6" id="KW-0539">Nucleus</keyword>
<dbReference type="PROSITE" id="PS51679">
    <property type="entry name" value="SAM_MT_C5"/>
    <property type="match status" value="1"/>
</dbReference>
<dbReference type="EMBL" id="KZ668825">
    <property type="protein sequence ID" value="PPR86860.1"/>
    <property type="molecule type" value="Genomic_DNA"/>
</dbReference>
<dbReference type="GO" id="GO:0032259">
    <property type="term" value="P:methylation"/>
    <property type="evidence" value="ECO:0007669"/>
    <property type="project" value="UniProtKB-KW"/>
</dbReference>
<sequence>MPSTRRASNPMKDTDSTKNPTRSSQRNRKTVLEPENDEVVVVSEGENSEVSRGGKRKESSASGAVNTAKKSKPSVAKMTPLETGNGEAMVVDGTENGSKTTPKNSKKTKKDVAVNEDEEETKFLGEPVDDEEARRRWPKRYQGKGAKKVISKSSNGDSEEIIQARRHYTQAKVDGCMIFNLYDDAHVKAADGEDCYICKIVEMFEAVDGDLYFTAQWFYRAQDTVLKTLGHLIDKKRVFFSQIEDDNPLDCLVAKLNIAKVSLNVDLEAKNKEIPSCDYYCDMLYKLEYSSFTNLPPEGKTNASEEASSTISDDSPDIVNGANSGSEDASLLDLYSGCGAMSTGLCLGANMAGLRLVTKWAVDINKYACESLQWNHPETTVRWKNYGPEEDTWEPLDGLGDCQECLKDFVTSGFKAKILPLPGDVDVICGGPPCQGISGFNRFRNKDNPLQDEKNKQLQVFMEMVEYLKPKFVLMENVVDIVKFAEGYLGRYALSKLIHLNYQVRMGMMAAGAYGLPQFRMRAFFWGARPNQKLPQYPLPTHDLVLRGVIPVEFEMNTVGWEEGKKIELEKKLLLEDAISDLPSVGNYEDKDEMDYDKDPKTEFQRFIRLRREEMPGFSSLNAKPTKHLLYDHRPLQLNTDDYQRVCRVPKRKVPDYAMSFVGGSSSKPFARLWWDETVPTVVTRAEPHNQAILHPVQDRVLSIRENARLQGFPDYYKLFGPVKERYIQVGNAVAVPVSRALGYALGLAYQGVVSNDEPLTKLPPRFPNISEKASSDSSQDNS</sequence>
<dbReference type="Gene3D" id="2.30.30.490">
    <property type="match status" value="1"/>
</dbReference>
<dbReference type="PROSITE" id="PS00094">
    <property type="entry name" value="C5_MTASE_1"/>
    <property type="match status" value="1"/>
</dbReference>
<evidence type="ECO:0000313" key="15">
    <source>
        <dbReference type="Proteomes" id="UP000239757"/>
    </source>
</evidence>
<dbReference type="InterPro" id="IPR001025">
    <property type="entry name" value="BAH_dom"/>
</dbReference>
<dbReference type="GO" id="GO:0003682">
    <property type="term" value="F:chromatin binding"/>
    <property type="evidence" value="ECO:0007669"/>
    <property type="project" value="InterPro"/>
</dbReference>
<evidence type="ECO:0000256" key="9">
    <source>
        <dbReference type="RuleBase" id="RU000416"/>
    </source>
</evidence>
<dbReference type="CDD" id="cd04716">
    <property type="entry name" value="BAH_plantDCM_I"/>
    <property type="match status" value="1"/>
</dbReference>
<feature type="compositionally biased region" description="Low complexity" evidence="11">
    <location>
        <begin position="39"/>
        <end position="51"/>
    </location>
</feature>
<comment type="subcellular location">
    <subcellularLocation>
        <location evidence="1">Nucleus</location>
    </subcellularLocation>
</comment>
<dbReference type="PROSITE" id="PS51038">
    <property type="entry name" value="BAH"/>
    <property type="match status" value="1"/>
</dbReference>
<evidence type="ECO:0000256" key="10">
    <source>
        <dbReference type="RuleBase" id="RU000417"/>
    </source>
</evidence>
<dbReference type="InterPro" id="IPR001525">
    <property type="entry name" value="C5_MeTfrase"/>
</dbReference>
<evidence type="ECO:0000256" key="6">
    <source>
        <dbReference type="ARBA" id="ARBA00023242"/>
    </source>
</evidence>
<evidence type="ECO:0000256" key="1">
    <source>
        <dbReference type="ARBA" id="ARBA00004123"/>
    </source>
</evidence>
<feature type="domain" description="Chromo" evidence="12">
    <location>
        <begin position="351"/>
        <end position="409"/>
    </location>
</feature>
<comment type="catalytic activity">
    <reaction evidence="7 10">
        <text>a 2'-deoxycytidine in DNA + S-adenosyl-L-methionine = a 5-methyl-2'-deoxycytidine in DNA + S-adenosyl-L-homocysteine + H(+)</text>
        <dbReference type="Rhea" id="RHEA:13681"/>
        <dbReference type="Rhea" id="RHEA-COMP:11369"/>
        <dbReference type="Rhea" id="RHEA-COMP:11370"/>
        <dbReference type="ChEBI" id="CHEBI:15378"/>
        <dbReference type="ChEBI" id="CHEBI:57856"/>
        <dbReference type="ChEBI" id="CHEBI:59789"/>
        <dbReference type="ChEBI" id="CHEBI:85452"/>
        <dbReference type="ChEBI" id="CHEBI:85454"/>
        <dbReference type="EC" id="2.1.1.37"/>
    </reaction>
</comment>
<dbReference type="PROSITE" id="PS50013">
    <property type="entry name" value="CHROMO_2"/>
    <property type="match status" value="1"/>
</dbReference>
<feature type="compositionally biased region" description="Polar residues" evidence="11">
    <location>
        <begin position="772"/>
        <end position="783"/>
    </location>
</feature>
<gene>
    <name evidence="14" type="ORF">GOBAR_AA33825</name>
</gene>
<dbReference type="InterPro" id="IPR050390">
    <property type="entry name" value="C5-Methyltransferase"/>
</dbReference>
<evidence type="ECO:0000259" key="13">
    <source>
        <dbReference type="PROSITE" id="PS51038"/>
    </source>
</evidence>
<dbReference type="OrthoDB" id="5376140at2759"/>
<dbReference type="Gene3D" id="3.90.120.10">
    <property type="entry name" value="DNA Methylase, subunit A, domain 2"/>
    <property type="match status" value="2"/>
</dbReference>
<keyword evidence="5" id="KW-0238">DNA-binding</keyword>
<evidence type="ECO:0000256" key="2">
    <source>
        <dbReference type="ARBA" id="ARBA00022603"/>
    </source>
</evidence>
<feature type="region of interest" description="Disordered" evidence="11">
    <location>
        <begin position="297"/>
        <end position="319"/>
    </location>
</feature>
<keyword evidence="2 8" id="KW-0489">Methyltransferase</keyword>
<comment type="similarity">
    <text evidence="8 9">Belongs to the class I-like SAM-binding methyltransferase superfamily. C5-methyltransferase family.</text>
</comment>
<dbReference type="GO" id="GO:0003886">
    <property type="term" value="F:DNA (cytosine-5-)-methyltransferase activity"/>
    <property type="evidence" value="ECO:0007669"/>
    <property type="project" value="UniProtKB-EC"/>
</dbReference>
<evidence type="ECO:0000256" key="11">
    <source>
        <dbReference type="SAM" id="MobiDB-lite"/>
    </source>
</evidence>
<dbReference type="NCBIfam" id="TIGR00675">
    <property type="entry name" value="dcm"/>
    <property type="match status" value="1"/>
</dbReference>
<dbReference type="FunFam" id="2.30.30.490:FF:000011">
    <property type="entry name" value="DNA (cytosine-5)-methyltransferase 1"/>
    <property type="match status" value="1"/>
</dbReference>
<evidence type="ECO:0000256" key="5">
    <source>
        <dbReference type="ARBA" id="ARBA00023125"/>
    </source>
</evidence>
<feature type="region of interest" description="Disordered" evidence="11">
    <location>
        <begin position="1"/>
        <end position="122"/>
    </location>
</feature>